<keyword evidence="11" id="KW-1185">Reference proteome</keyword>
<dbReference type="EMBL" id="SKBN01000287">
    <property type="protein sequence ID" value="TGJ79435.1"/>
    <property type="molecule type" value="Genomic_DNA"/>
</dbReference>
<comment type="function">
    <text evidence="6">Involved in mitochondrial fission. Acts as an adapter protein required to form mitochondrial fission complexes. Formation of these complexes is required to promote constriction and fission of the mitochondrial compartment at a late step in mitochondrial division.</text>
</comment>
<feature type="domain" description="Transcription factor spt8 beta-propeller" evidence="9">
    <location>
        <begin position="530"/>
        <end position="703"/>
    </location>
</feature>
<dbReference type="STRING" id="37992.A0A4Z0YJI8"/>
<feature type="compositionally biased region" description="Pro residues" evidence="8">
    <location>
        <begin position="432"/>
        <end position="442"/>
    </location>
</feature>
<evidence type="ECO:0000256" key="8">
    <source>
        <dbReference type="SAM" id="MobiDB-lite"/>
    </source>
</evidence>
<keyword evidence="2" id="KW-0677">Repeat</keyword>
<dbReference type="InterPro" id="IPR001680">
    <property type="entry name" value="WD40_rpt"/>
</dbReference>
<dbReference type="Proteomes" id="UP000297716">
    <property type="component" value="Unassembled WGS sequence"/>
</dbReference>
<feature type="region of interest" description="Disordered" evidence="8">
    <location>
        <begin position="496"/>
        <end position="515"/>
    </location>
</feature>
<accession>A0A4Z0YJI8</accession>
<evidence type="ECO:0000256" key="6">
    <source>
        <dbReference type="ARBA" id="ARBA00043913"/>
    </source>
</evidence>
<feature type="compositionally biased region" description="Polar residues" evidence="8">
    <location>
        <begin position="1"/>
        <end position="12"/>
    </location>
</feature>
<reference evidence="10 11" key="1">
    <citation type="submission" date="2019-03" db="EMBL/GenBank/DDBJ databases">
        <title>Draft genome sequence of Xylaria hypoxylon DSM 108379, a ubiquitous saprotrophic-parasitic fungi on hardwood.</title>
        <authorList>
            <person name="Buettner E."/>
            <person name="Leonhardt S."/>
            <person name="Gebauer A.M."/>
            <person name="Liers C."/>
            <person name="Hofrichter M."/>
            <person name="Kellner H."/>
        </authorList>
    </citation>
    <scope>NUCLEOTIDE SEQUENCE [LARGE SCALE GENOMIC DNA]</scope>
    <source>
        <strain evidence="10 11">DSM 108379</strain>
    </source>
</reference>
<comment type="similarity">
    <text evidence="4">Belongs to the WD repeat MDV1/CAF4 family.</text>
</comment>
<dbReference type="OrthoDB" id="10260946at2759"/>
<dbReference type="PANTHER" id="PTHR22847">
    <property type="entry name" value="WD40 REPEAT PROTEIN"/>
    <property type="match status" value="1"/>
</dbReference>
<dbReference type="SUPFAM" id="SSF50978">
    <property type="entry name" value="WD40 repeat-like"/>
    <property type="match status" value="1"/>
</dbReference>
<dbReference type="AlphaFoldDB" id="A0A4Z0YJI8"/>
<evidence type="ECO:0000256" key="1">
    <source>
        <dbReference type="ARBA" id="ARBA00022574"/>
    </source>
</evidence>
<evidence type="ECO:0000256" key="7">
    <source>
        <dbReference type="PROSITE-ProRule" id="PRU00221"/>
    </source>
</evidence>
<gene>
    <name evidence="10" type="ORF">E0Z10_g9322</name>
</gene>
<evidence type="ECO:0000313" key="10">
    <source>
        <dbReference type="EMBL" id="TGJ79435.1"/>
    </source>
</evidence>
<feature type="compositionally biased region" description="Acidic residues" evidence="8">
    <location>
        <begin position="28"/>
        <end position="61"/>
    </location>
</feature>
<feature type="region of interest" description="Disordered" evidence="8">
    <location>
        <begin position="1"/>
        <end position="98"/>
    </location>
</feature>
<protein>
    <recommendedName>
        <fullName evidence="5">Mitochondrial division protein 1</fullName>
    </recommendedName>
</protein>
<dbReference type="PROSITE" id="PS50294">
    <property type="entry name" value="WD_REPEATS_REGION"/>
    <property type="match status" value="1"/>
</dbReference>
<dbReference type="PANTHER" id="PTHR22847:SF637">
    <property type="entry name" value="WD REPEAT DOMAIN 5B"/>
    <property type="match status" value="1"/>
</dbReference>
<evidence type="ECO:0000256" key="3">
    <source>
        <dbReference type="ARBA" id="ARBA00023054"/>
    </source>
</evidence>
<evidence type="ECO:0000256" key="2">
    <source>
        <dbReference type="ARBA" id="ARBA00022737"/>
    </source>
</evidence>
<sequence length="705" mass="75352">MDDFNQDSNPSSDNEHDHDDDITMHDADAEEDNENPDADEDDDNEPDNDENNDNEDDDDDDQDHHEGDELQQQKPPNPASRKSATPGDQSTPTWQLTVRPEVLTARTYDIVPTMAAPMATSVNAVAITPDLRYWMTGGSDGYIRKYDGPATINGKTLLTVAQRHPFVDSVTKAGVLMSYWENAEPPSSAARQEDLVLSPVYSLAVHSQALWLLSGLESGGINLQSVRHDEGKRITCLQKHTNAVSALTLAADEKSVLSGSWDKNIFDWDLNIGAVSRQFDGTGGQVSAIELRPTSGAPIPLEASEEMLPSDTFSSNNGLPTTANDLDFKLEGELDADMKRETNGLGVNGHSAPAGDAPQDVAGGQDSPAHDSLFGGSPGGGSDLFGDNDGMGAFGGDDDNEFSRAMMQDSAQDNMPIGDYNMPESSFNPENGPAPPVLPPPGSQQNGTDASIDPIDSNIAGLNTTNGAVSASMLSTQDLSGTTAVNSFAMEPPLMTRADSSTGHEGEAPQSPSAVFAAPPITQHDTTQTSDSTFLSASIDGTIRIWDRRMPNPVARLANRPGVPPWCMGICWSPDGNWIYAGRRNGTVEEYSVQKARGGRPGWQPERVLKFPGGSGPVSCVRPMPNGRHLVCASHDIMRLYDLKSDNASKHAPPPFLIIPGPPRAGVISSLYIDASSRFMISAAGNRGWEGSSTEVLIGYEINVP</sequence>
<dbReference type="Gene3D" id="2.130.10.10">
    <property type="entry name" value="YVTN repeat-like/Quinoprotein amine dehydrogenase"/>
    <property type="match status" value="2"/>
</dbReference>
<comment type="caution">
    <text evidence="10">The sequence shown here is derived from an EMBL/GenBank/DDBJ whole genome shotgun (WGS) entry which is preliminary data.</text>
</comment>
<feature type="domain" description="Transcription factor spt8 beta-propeller" evidence="9">
    <location>
        <begin position="108"/>
        <end position="303"/>
    </location>
</feature>
<keyword evidence="1 7" id="KW-0853">WD repeat</keyword>
<dbReference type="GO" id="GO:0000124">
    <property type="term" value="C:SAGA complex"/>
    <property type="evidence" value="ECO:0007669"/>
    <property type="project" value="TreeGrafter"/>
</dbReference>
<dbReference type="SMART" id="SM00320">
    <property type="entry name" value="WD40"/>
    <property type="match status" value="6"/>
</dbReference>
<feature type="region of interest" description="Disordered" evidence="8">
    <location>
        <begin position="341"/>
        <end position="450"/>
    </location>
</feature>
<dbReference type="InterPro" id="IPR057544">
    <property type="entry name" value="Beta-prop_SPT8"/>
</dbReference>
<feature type="compositionally biased region" description="Polar residues" evidence="8">
    <location>
        <begin position="70"/>
        <end position="96"/>
    </location>
</feature>
<evidence type="ECO:0000259" key="9">
    <source>
        <dbReference type="Pfam" id="PF23798"/>
    </source>
</evidence>
<dbReference type="InterPro" id="IPR015943">
    <property type="entry name" value="WD40/YVTN_repeat-like_dom_sf"/>
</dbReference>
<feature type="repeat" description="WD" evidence="7">
    <location>
        <begin position="534"/>
        <end position="547"/>
    </location>
</feature>
<proteinExistence type="inferred from homology"/>
<dbReference type="InterPro" id="IPR036322">
    <property type="entry name" value="WD40_repeat_dom_sf"/>
</dbReference>
<dbReference type="PROSITE" id="PS50082">
    <property type="entry name" value="WD_REPEATS_2"/>
    <property type="match status" value="2"/>
</dbReference>
<feature type="repeat" description="WD" evidence="7">
    <location>
        <begin position="237"/>
        <end position="278"/>
    </location>
</feature>
<name>A0A4Z0YJI8_9PEZI</name>
<evidence type="ECO:0000256" key="4">
    <source>
        <dbReference type="ARBA" id="ARBA00038415"/>
    </source>
</evidence>
<dbReference type="Pfam" id="PF23798">
    <property type="entry name" value="Beta-prop_SPT8"/>
    <property type="match status" value="2"/>
</dbReference>
<organism evidence="10 11">
    <name type="scientific">Xylaria hypoxylon</name>
    <dbReference type="NCBI Taxonomy" id="37992"/>
    <lineage>
        <taxon>Eukaryota</taxon>
        <taxon>Fungi</taxon>
        <taxon>Dikarya</taxon>
        <taxon>Ascomycota</taxon>
        <taxon>Pezizomycotina</taxon>
        <taxon>Sordariomycetes</taxon>
        <taxon>Xylariomycetidae</taxon>
        <taxon>Xylariales</taxon>
        <taxon>Xylariaceae</taxon>
        <taxon>Xylaria</taxon>
    </lineage>
</organism>
<keyword evidence="3" id="KW-0175">Coiled coil</keyword>
<feature type="compositionally biased region" description="Basic and acidic residues" evidence="8">
    <location>
        <begin position="13"/>
        <end position="27"/>
    </location>
</feature>
<evidence type="ECO:0000256" key="5">
    <source>
        <dbReference type="ARBA" id="ARBA00039789"/>
    </source>
</evidence>
<evidence type="ECO:0000313" key="11">
    <source>
        <dbReference type="Proteomes" id="UP000297716"/>
    </source>
</evidence>